<feature type="non-terminal residue" evidence="1">
    <location>
        <position position="1"/>
    </location>
</feature>
<evidence type="ECO:0000313" key="1">
    <source>
        <dbReference type="EMBL" id="CAB3226527.1"/>
    </source>
</evidence>
<organism evidence="1 2">
    <name type="scientific">Arctia plantaginis</name>
    <name type="common">Wood tiger moth</name>
    <name type="synonym">Phalaena plantaginis</name>
    <dbReference type="NCBI Taxonomy" id="874455"/>
    <lineage>
        <taxon>Eukaryota</taxon>
        <taxon>Metazoa</taxon>
        <taxon>Ecdysozoa</taxon>
        <taxon>Arthropoda</taxon>
        <taxon>Hexapoda</taxon>
        <taxon>Insecta</taxon>
        <taxon>Pterygota</taxon>
        <taxon>Neoptera</taxon>
        <taxon>Endopterygota</taxon>
        <taxon>Lepidoptera</taxon>
        <taxon>Glossata</taxon>
        <taxon>Ditrysia</taxon>
        <taxon>Noctuoidea</taxon>
        <taxon>Erebidae</taxon>
        <taxon>Arctiinae</taxon>
        <taxon>Arctia</taxon>
    </lineage>
</organism>
<reference evidence="1 2" key="1">
    <citation type="submission" date="2020-04" db="EMBL/GenBank/DDBJ databases">
        <authorList>
            <person name="Wallbank WR R."/>
            <person name="Pardo Diaz C."/>
            <person name="Kozak K."/>
            <person name="Martin S."/>
            <person name="Jiggins C."/>
            <person name="Moest M."/>
            <person name="Warren A I."/>
            <person name="Byers J.R.P. K."/>
            <person name="Montejo-Kovacevich G."/>
            <person name="Yen C E."/>
        </authorList>
    </citation>
    <scope>NUCLEOTIDE SEQUENCE [LARGE SCALE GENOMIC DNA]</scope>
</reference>
<gene>
    <name evidence="1" type="ORF">APLA_LOCUS2919</name>
</gene>
<dbReference type="AlphaFoldDB" id="A0A8S0Z4B6"/>
<proteinExistence type="predicted"/>
<sequence length="93" mass="10407">TNKIFIAGNIQPPTSTSSAYMDSSPSTGQEQNINRLIALYYSALRASLSMFKMLRVTRRNSPKVRARPVCFPFKSIADLLEFNNATDNCLTML</sequence>
<name>A0A8S0Z4B6_ARCPL</name>
<comment type="caution">
    <text evidence="1">The sequence shown here is derived from an EMBL/GenBank/DDBJ whole genome shotgun (WGS) entry which is preliminary data.</text>
</comment>
<keyword evidence="2" id="KW-1185">Reference proteome</keyword>
<dbReference type="Proteomes" id="UP000494106">
    <property type="component" value="Unassembled WGS sequence"/>
</dbReference>
<dbReference type="EMBL" id="CADEBC010000210">
    <property type="protein sequence ID" value="CAB3226527.1"/>
    <property type="molecule type" value="Genomic_DNA"/>
</dbReference>
<evidence type="ECO:0000313" key="2">
    <source>
        <dbReference type="Proteomes" id="UP000494106"/>
    </source>
</evidence>
<accession>A0A8S0Z4B6</accession>
<protein>
    <submittedName>
        <fullName evidence="1">Uncharacterized protein</fullName>
    </submittedName>
</protein>